<gene>
    <name evidence="1" type="ORF">F2A58_23205</name>
</gene>
<dbReference type="SUPFAM" id="SSF143011">
    <property type="entry name" value="RelE-like"/>
    <property type="match status" value="1"/>
</dbReference>
<accession>A0A5Z3BCB5</accession>
<evidence type="ECO:0000313" key="1">
    <source>
        <dbReference type="EMBL" id="ECR6698054.1"/>
    </source>
</evidence>
<dbReference type="Pfam" id="PF15781">
    <property type="entry name" value="ParE-like_toxin"/>
    <property type="match status" value="1"/>
</dbReference>
<proteinExistence type="predicted"/>
<dbReference type="Gene3D" id="3.30.2310.20">
    <property type="entry name" value="RelE-like"/>
    <property type="match status" value="1"/>
</dbReference>
<sequence>MCAEKTEQQEVDVYMSRRFEKYFDSLTEPEQKEVDEQIELIMDNPEIGEKKKGDLDFLRVHKFRMNNQQYLLAYSWVEQKVKIYLLSMGSHENFYDDQKRHRKADLRLIS</sequence>
<dbReference type="InterPro" id="IPR031552">
    <property type="entry name" value="ParE-like_toxin"/>
</dbReference>
<dbReference type="EMBL" id="AAKGZA010000043">
    <property type="protein sequence ID" value="ECR6698054.1"/>
    <property type="molecule type" value="Genomic_DNA"/>
</dbReference>
<protein>
    <submittedName>
        <fullName evidence="1">Type II toxin-antitoxin system RelE/ParE family toxin</fullName>
    </submittedName>
</protein>
<dbReference type="AlphaFoldDB" id="A0A5Z3BCB5"/>
<dbReference type="InterPro" id="IPR035093">
    <property type="entry name" value="RelE/ParE_toxin_dom_sf"/>
</dbReference>
<organism evidence="1">
    <name type="scientific">Salmonella enterica</name>
    <name type="common">Salmonella choleraesuis</name>
    <dbReference type="NCBI Taxonomy" id="28901"/>
    <lineage>
        <taxon>Bacteria</taxon>
        <taxon>Pseudomonadati</taxon>
        <taxon>Pseudomonadota</taxon>
        <taxon>Gammaproteobacteria</taxon>
        <taxon>Enterobacterales</taxon>
        <taxon>Enterobacteriaceae</taxon>
        <taxon>Salmonella</taxon>
    </lineage>
</organism>
<comment type="caution">
    <text evidence="1">The sequence shown here is derived from an EMBL/GenBank/DDBJ whole genome shotgun (WGS) entry which is preliminary data.</text>
</comment>
<name>A0A5Z3BCB5_SALER</name>
<reference evidence="1" key="1">
    <citation type="submission" date="2019-09" db="EMBL/GenBank/DDBJ databases">
        <authorList>
            <consortium name="PulseNet: The National Subtyping Network for Foodborne Disease Surveillance"/>
            <person name="Tarr C.L."/>
            <person name="Trees E."/>
            <person name="Katz L.S."/>
            <person name="Carleton-Romer H.A."/>
            <person name="Stroika S."/>
            <person name="Kucerova Z."/>
            <person name="Roache K.F."/>
            <person name="Sabol A.L."/>
            <person name="Besser J."/>
            <person name="Gerner-Smidt P."/>
        </authorList>
    </citation>
    <scope>NUCLEOTIDE SEQUENCE</scope>
    <source>
        <strain evidence="1">PNUSAS096589</strain>
    </source>
</reference>
<dbReference type="RefSeq" id="WP_058671725.1">
    <property type="nucleotide sequence ID" value="NZ_JYSR01000007.1"/>
</dbReference>